<accession>A0A0G1BR61</accession>
<sequence>MTVSGPNGGSGMDVNAITVVRTKLSVASSATYGGGANTIATTGHAPSAADVVAAFVFTADSANDVVINTVSLKLAGSTLVTLTVKLIDDETGSAWGSTPAAGLQHGIPTNVGAISTAAGTSTVIFRPAYTLSGSATKKVRVQVDSTGLTTTSGTTNGSLVQFYLDNTTSGSAEAGNDGNIIQCSIVTCNATGWNDGDTGGLNLEAKVLPIYAPAVRY</sequence>
<dbReference type="AlphaFoldDB" id="A0A0G1BR61"/>
<dbReference type="EMBL" id="LCEQ01000004">
    <property type="protein sequence ID" value="KKS75925.1"/>
    <property type="molecule type" value="Genomic_DNA"/>
</dbReference>
<protein>
    <submittedName>
        <fullName evidence="1">Uncharacterized protein</fullName>
    </submittedName>
</protein>
<proteinExistence type="predicted"/>
<evidence type="ECO:0000313" key="1">
    <source>
        <dbReference type="EMBL" id="KKS75925.1"/>
    </source>
</evidence>
<evidence type="ECO:0000313" key="2">
    <source>
        <dbReference type="Proteomes" id="UP000034563"/>
    </source>
</evidence>
<dbReference type="Proteomes" id="UP000034563">
    <property type="component" value="Unassembled WGS sequence"/>
</dbReference>
<reference evidence="1 2" key="1">
    <citation type="journal article" date="2015" name="Nature">
        <title>rRNA introns, odd ribosomes, and small enigmatic genomes across a large radiation of phyla.</title>
        <authorList>
            <person name="Brown C.T."/>
            <person name="Hug L.A."/>
            <person name="Thomas B.C."/>
            <person name="Sharon I."/>
            <person name="Castelle C.J."/>
            <person name="Singh A."/>
            <person name="Wilkins M.J."/>
            <person name="Williams K.H."/>
            <person name="Banfield J.F."/>
        </authorList>
    </citation>
    <scope>NUCLEOTIDE SEQUENCE [LARGE SCALE GENOMIC DNA]</scope>
</reference>
<name>A0A0G1BR61_9BACT</name>
<organism evidence="1 2">
    <name type="scientific">Candidatus Azambacteria bacterium GW2011_GWA2_42_9</name>
    <dbReference type="NCBI Taxonomy" id="1618613"/>
    <lineage>
        <taxon>Bacteria</taxon>
        <taxon>Candidatus Azamiibacteriota</taxon>
    </lineage>
</organism>
<comment type="caution">
    <text evidence="1">The sequence shown here is derived from an EMBL/GenBank/DDBJ whole genome shotgun (WGS) entry which is preliminary data.</text>
</comment>
<gene>
    <name evidence="1" type="ORF">UV48_C0004G0005</name>
</gene>